<evidence type="ECO:0000313" key="2">
    <source>
        <dbReference type="Proteomes" id="UP000192660"/>
    </source>
</evidence>
<dbReference type="FunFam" id="3.30.70.120:FF:000006">
    <property type="entry name" value="GTP cyclohydrolase 1 type 2 homolog"/>
    <property type="match status" value="1"/>
</dbReference>
<accession>A0A1W1W801</accession>
<gene>
    <name evidence="1" type="ORF">SAMN00768000_0577</name>
</gene>
<proteinExistence type="predicted"/>
<organism evidence="1 2">
    <name type="scientific">Sulfobacillus thermosulfidooxidans (strain DSM 9293 / VKM B-1269 / AT-1)</name>
    <dbReference type="NCBI Taxonomy" id="929705"/>
    <lineage>
        <taxon>Bacteria</taxon>
        <taxon>Bacillati</taxon>
        <taxon>Bacillota</taxon>
        <taxon>Clostridia</taxon>
        <taxon>Eubacteriales</taxon>
        <taxon>Clostridiales Family XVII. Incertae Sedis</taxon>
        <taxon>Sulfobacillus</taxon>
    </lineage>
</organism>
<dbReference type="Gene3D" id="3.30.70.120">
    <property type="match status" value="1"/>
</dbReference>
<name>A0A1W1W801_SULTA</name>
<dbReference type="InterPro" id="IPR015867">
    <property type="entry name" value="N-reg_PII/ATP_PRibTrfase_C"/>
</dbReference>
<dbReference type="STRING" id="28034.BFX07_04430"/>
<dbReference type="SUPFAM" id="SSF102705">
    <property type="entry name" value="NIF3 (NGG1p interacting factor 3)-like"/>
    <property type="match status" value="1"/>
</dbReference>
<dbReference type="RefSeq" id="WP_020376449.1">
    <property type="nucleotide sequence ID" value="NZ_FWWY01000001.1"/>
</dbReference>
<dbReference type="Proteomes" id="UP000192660">
    <property type="component" value="Unassembled WGS sequence"/>
</dbReference>
<dbReference type="InterPro" id="IPR036069">
    <property type="entry name" value="DUF34/NIF3_sf"/>
</dbReference>
<evidence type="ECO:0000313" key="1">
    <source>
        <dbReference type="EMBL" id="SMC02408.1"/>
    </source>
</evidence>
<dbReference type="PANTHER" id="PTHR41774">
    <property type="match status" value="1"/>
</dbReference>
<reference evidence="2" key="1">
    <citation type="submission" date="2017-04" db="EMBL/GenBank/DDBJ databases">
        <authorList>
            <person name="Varghese N."/>
            <person name="Submissions S."/>
        </authorList>
    </citation>
    <scope>NUCLEOTIDE SEQUENCE [LARGE SCALE GENOMIC DNA]</scope>
    <source>
        <strain evidence="2">DSM 9293</strain>
    </source>
</reference>
<dbReference type="EMBL" id="FWWY01000001">
    <property type="protein sequence ID" value="SMC02408.1"/>
    <property type="molecule type" value="Genomic_DNA"/>
</dbReference>
<dbReference type="AlphaFoldDB" id="A0A1W1W801"/>
<dbReference type="PANTHER" id="PTHR41774:SF1">
    <property type="entry name" value="NGG1P INTERACTING FACTOR NIF3"/>
    <property type="match status" value="1"/>
</dbReference>
<dbReference type="OrthoDB" id="9792792at2"/>
<sequence>MISNEQIQDFVGPDIKYLPASSFLDAGYEDVEFSLNKAGLSGRVLTLKMWEDASETVPTIGYFSRLRALKELNIGKAVGPLAYIEPYYKLVTYVPPDHLETVREALWQAGAGHIGHYSRCSYASKGTGTFWPEEDTHPFLGQIGQLNAEEEMRLEVIVPKWYQERVENALLAAHPYEEVAFDWIALKNRLGLAQAYEDGDGAWWFMEETPELIHAIMHRRPPTIHCEKLSWSSRLKLAEYHIVVDMKQPGELLYPGLHKLWGDKKRLWE</sequence>
<keyword evidence="2" id="KW-1185">Reference proteome</keyword>
<protein>
    <submittedName>
        <fullName evidence="1">Uncharacterized protein</fullName>
    </submittedName>
</protein>